<sequence>MAANPPRQASMRRKLIGRRLRLRREQAGLPMRHERITAIVGSTRSLQRLEGGEASSLTYPIIGALCDLYKTPSEEKFELQRLWELKEATTWTQPRGRSVFGYDAYQELELQASEVQQYESTWVPGKLQTRRYARNIFTRNPNLDEESIEQGVTNRLRDQSSFWEGTGERRYHFLLSEAVLRYGCDAEQLDRMVEADSLDHATVRYLPFAGGPAPLLMLPFTLLSFPAEDDPDIVYVDAQNAFLYFEEVESVQHYRMSLDTTEGLTRSIKELKR</sequence>
<proteinExistence type="predicted"/>
<dbReference type="Proteomes" id="UP001595712">
    <property type="component" value="Unassembled WGS sequence"/>
</dbReference>
<protein>
    <submittedName>
        <fullName evidence="2">DUF5753 domain-containing protein</fullName>
    </submittedName>
</protein>
<dbReference type="InterPro" id="IPR043917">
    <property type="entry name" value="DUF5753"/>
</dbReference>
<dbReference type="Pfam" id="PF19054">
    <property type="entry name" value="DUF5753"/>
    <property type="match status" value="1"/>
</dbReference>
<organism evidence="2 3">
    <name type="scientific">Glycomyces rhizosphaerae</name>
    <dbReference type="NCBI Taxonomy" id="2054422"/>
    <lineage>
        <taxon>Bacteria</taxon>
        <taxon>Bacillati</taxon>
        <taxon>Actinomycetota</taxon>
        <taxon>Actinomycetes</taxon>
        <taxon>Glycomycetales</taxon>
        <taxon>Glycomycetaceae</taxon>
        <taxon>Glycomyces</taxon>
    </lineage>
</organism>
<evidence type="ECO:0000313" key="2">
    <source>
        <dbReference type="EMBL" id="MFC3492163.1"/>
    </source>
</evidence>
<keyword evidence="3" id="KW-1185">Reference proteome</keyword>
<name>A0ABV7PXD1_9ACTN</name>
<feature type="domain" description="DUF5753" evidence="1">
    <location>
        <begin position="104"/>
        <end position="262"/>
    </location>
</feature>
<evidence type="ECO:0000313" key="3">
    <source>
        <dbReference type="Proteomes" id="UP001595712"/>
    </source>
</evidence>
<accession>A0ABV7PXD1</accession>
<gene>
    <name evidence="2" type="ORF">ACFO8M_06670</name>
</gene>
<comment type="caution">
    <text evidence="2">The sequence shown here is derived from an EMBL/GenBank/DDBJ whole genome shotgun (WGS) entry which is preliminary data.</text>
</comment>
<evidence type="ECO:0000259" key="1">
    <source>
        <dbReference type="Pfam" id="PF19054"/>
    </source>
</evidence>
<reference evidence="3" key="1">
    <citation type="journal article" date="2019" name="Int. J. Syst. Evol. Microbiol.">
        <title>The Global Catalogue of Microorganisms (GCM) 10K type strain sequencing project: providing services to taxonomists for standard genome sequencing and annotation.</title>
        <authorList>
            <consortium name="The Broad Institute Genomics Platform"/>
            <consortium name="The Broad Institute Genome Sequencing Center for Infectious Disease"/>
            <person name="Wu L."/>
            <person name="Ma J."/>
        </authorList>
    </citation>
    <scope>NUCLEOTIDE SEQUENCE [LARGE SCALE GENOMIC DNA]</scope>
    <source>
        <strain evidence="3">CGMCC 4.7396</strain>
    </source>
</reference>
<dbReference type="RefSeq" id="WP_387972265.1">
    <property type="nucleotide sequence ID" value="NZ_JBHRWO010000006.1"/>
</dbReference>
<dbReference type="EMBL" id="JBHRWO010000006">
    <property type="protein sequence ID" value="MFC3492163.1"/>
    <property type="molecule type" value="Genomic_DNA"/>
</dbReference>
<dbReference type="Pfam" id="PF13560">
    <property type="entry name" value="HTH_31"/>
    <property type="match status" value="1"/>
</dbReference>